<comment type="caution">
    <text evidence="2">The sequence shown here is derived from an EMBL/GenBank/DDBJ whole genome shotgun (WGS) entry which is preliminary data.</text>
</comment>
<evidence type="ECO:0000313" key="2">
    <source>
        <dbReference type="EMBL" id="MFC4100819.1"/>
    </source>
</evidence>
<proteinExistence type="predicted"/>
<keyword evidence="3" id="KW-1185">Reference proteome</keyword>
<dbReference type="RefSeq" id="WP_377719475.1">
    <property type="nucleotide sequence ID" value="NZ_JBHSAM010000026.1"/>
</dbReference>
<sequence>MSIAILTELHAEVRRLFIAGSGLAASDPRLLKLHPQLAKLGESSPAFRKLAEGVQRTTEASGAEAAAALLDLGGLLHAILYTQGESEPRGASVPIDALASAGPTAAPYRRLAPVLEALTSKGGGRLQVIRQGHEDGVFGDFRSFLPAVEGLGDVPEIAEYLARKVLPSIGAKIVPVLLRRFDAQGGRADARMLGVIHAIEGEKQLALYERAAREGAVEPQIEAIGLLARYDGFLPLLLERSQDGRRAIRQAAYDALALQEHEEAAKRLMEALSGKDHDMVIEPIRHSRYGPLEQRVVAYVRSELGHYADALAEFERSKRDNPEQPPAKSSPKMELSFDRLTVGIQALEGKRSDGALQAVSELLGSEIFLSGADARMKEYAAQLLLDMKRADADEALLSRDGAAYGWLAGFRLRAAIRHWTAAEVYDRFAPLLAKRSAESVSLKEALVGLVPDLREVLRHVSWHTANPDEGALPAERTELPEALSDRRWMKRLAEADLPWMLLPYLLRYEADAETLDYLRTQLNAALASRKKRDIAYTLWLGLFIAGVPLDVEQMRQLVRQLAAQYGYAYIDPVSSAQLRSLPASYAPALEALLADQTVARLASVLEPILEDVKRNQFAEFPADKGAERYAWLKSKM</sequence>
<protein>
    <recommendedName>
        <fullName evidence="4">HEAT repeat domain-containing protein</fullName>
    </recommendedName>
</protein>
<evidence type="ECO:0000256" key="1">
    <source>
        <dbReference type="SAM" id="MobiDB-lite"/>
    </source>
</evidence>
<feature type="compositionally biased region" description="Basic and acidic residues" evidence="1">
    <location>
        <begin position="313"/>
        <end position="322"/>
    </location>
</feature>
<gene>
    <name evidence="2" type="ORF">ACFOZ8_14335</name>
</gene>
<evidence type="ECO:0008006" key="4">
    <source>
        <dbReference type="Google" id="ProtNLM"/>
    </source>
</evidence>
<name>A0ABV8K485_9BACL</name>
<reference evidence="3" key="1">
    <citation type="journal article" date="2019" name="Int. J. Syst. Evol. Microbiol.">
        <title>The Global Catalogue of Microorganisms (GCM) 10K type strain sequencing project: providing services to taxonomists for standard genome sequencing and annotation.</title>
        <authorList>
            <consortium name="The Broad Institute Genomics Platform"/>
            <consortium name="The Broad Institute Genome Sequencing Center for Infectious Disease"/>
            <person name="Wu L."/>
            <person name="Ma J."/>
        </authorList>
    </citation>
    <scope>NUCLEOTIDE SEQUENCE [LARGE SCALE GENOMIC DNA]</scope>
    <source>
        <strain evidence="3">IBRC-M 10987</strain>
    </source>
</reference>
<dbReference type="EMBL" id="JBHSAM010000026">
    <property type="protein sequence ID" value="MFC4100819.1"/>
    <property type="molecule type" value="Genomic_DNA"/>
</dbReference>
<organism evidence="2 3">
    <name type="scientific">Paenibacillus xanthanilyticus</name>
    <dbReference type="NCBI Taxonomy" id="1783531"/>
    <lineage>
        <taxon>Bacteria</taxon>
        <taxon>Bacillati</taxon>
        <taxon>Bacillota</taxon>
        <taxon>Bacilli</taxon>
        <taxon>Bacillales</taxon>
        <taxon>Paenibacillaceae</taxon>
        <taxon>Paenibacillus</taxon>
    </lineage>
</organism>
<accession>A0ABV8K485</accession>
<feature type="region of interest" description="Disordered" evidence="1">
    <location>
        <begin position="313"/>
        <end position="333"/>
    </location>
</feature>
<evidence type="ECO:0000313" key="3">
    <source>
        <dbReference type="Proteomes" id="UP001595715"/>
    </source>
</evidence>
<dbReference type="Proteomes" id="UP001595715">
    <property type="component" value="Unassembled WGS sequence"/>
</dbReference>